<sequence length="83" mass="9421">MDKSRSGPDLCEPFGKSVIGDYYVKIKPISVCFYSFGRGENQSDKNWVINGVKVNLSELENALTQHWLSISPKYPKIKDVKII</sequence>
<reference evidence="1" key="1">
    <citation type="submission" date="2021-03" db="EMBL/GenBank/DDBJ databases">
        <title>Molecular epidemiology and mechanisms of colistin and carbapenem resistance in Enterobacteriaceae from clinical isolates, the environment and porcine samples in Pretoria, South Africa.</title>
        <authorList>
            <person name="Bogoshi D."/>
            <person name="Mbelle N.M."/>
            <person name="Naidoo V."/>
            <person name="Osei Sekyere J."/>
        </authorList>
    </citation>
    <scope>NUCLEOTIDE SEQUENCE</scope>
    <source>
        <strain evidence="1">C034</strain>
    </source>
</reference>
<evidence type="ECO:0000313" key="2">
    <source>
        <dbReference type="Proteomes" id="UP000664620"/>
    </source>
</evidence>
<organism evidence="1 2">
    <name type="scientific">Klebsiella pneumoniae</name>
    <dbReference type="NCBI Taxonomy" id="573"/>
    <lineage>
        <taxon>Bacteria</taxon>
        <taxon>Pseudomonadati</taxon>
        <taxon>Pseudomonadota</taxon>
        <taxon>Gammaproteobacteria</taxon>
        <taxon>Enterobacterales</taxon>
        <taxon>Enterobacteriaceae</taxon>
        <taxon>Klebsiella/Raoultella group</taxon>
        <taxon>Klebsiella</taxon>
        <taxon>Klebsiella pneumoniae complex</taxon>
    </lineage>
</organism>
<comment type="caution">
    <text evidence="1">The sequence shown here is derived from an EMBL/GenBank/DDBJ whole genome shotgun (WGS) entry which is preliminary data.</text>
</comment>
<dbReference type="AlphaFoldDB" id="A0A939SQH3"/>
<protein>
    <submittedName>
        <fullName evidence="1">Uncharacterized protein</fullName>
    </submittedName>
</protein>
<proteinExistence type="predicted"/>
<dbReference type="Proteomes" id="UP000664620">
    <property type="component" value="Unassembled WGS sequence"/>
</dbReference>
<accession>A0A939SQH3</accession>
<name>A0A939SQH3_KLEPN</name>
<gene>
    <name evidence="1" type="ORF">J4734_26580</name>
</gene>
<dbReference type="EMBL" id="JAGETO010000233">
    <property type="protein sequence ID" value="MBO2029677.1"/>
    <property type="molecule type" value="Genomic_DNA"/>
</dbReference>
<evidence type="ECO:0000313" key="1">
    <source>
        <dbReference type="EMBL" id="MBO2029677.1"/>
    </source>
</evidence>